<keyword evidence="3 6" id="KW-0812">Transmembrane</keyword>
<dbReference type="InterPro" id="IPR050638">
    <property type="entry name" value="AA-Vitamin_Transporters"/>
</dbReference>
<feature type="transmembrane region" description="Helical" evidence="6">
    <location>
        <begin position="293"/>
        <end position="314"/>
    </location>
</feature>
<dbReference type="InterPro" id="IPR037185">
    <property type="entry name" value="EmrE-like"/>
</dbReference>
<dbReference type="PANTHER" id="PTHR32322:SF2">
    <property type="entry name" value="EAMA DOMAIN-CONTAINING PROTEIN"/>
    <property type="match status" value="1"/>
</dbReference>
<feature type="transmembrane region" description="Helical" evidence="6">
    <location>
        <begin position="23"/>
        <end position="42"/>
    </location>
</feature>
<comment type="caution">
    <text evidence="8">The sequence shown here is derived from an EMBL/GenBank/DDBJ whole genome shotgun (WGS) entry which is preliminary data.</text>
</comment>
<dbReference type="PANTHER" id="PTHR32322">
    <property type="entry name" value="INNER MEMBRANE TRANSPORTER"/>
    <property type="match status" value="1"/>
</dbReference>
<feature type="transmembrane region" description="Helical" evidence="6">
    <location>
        <begin position="233"/>
        <end position="256"/>
    </location>
</feature>
<evidence type="ECO:0000313" key="8">
    <source>
        <dbReference type="EMBL" id="SFL24834.1"/>
    </source>
</evidence>
<dbReference type="Proteomes" id="UP000199598">
    <property type="component" value="Unassembled WGS sequence"/>
</dbReference>
<accession>A0A1I4G483</accession>
<feature type="domain" description="EamA" evidence="7">
    <location>
        <begin position="28"/>
        <end position="162"/>
    </location>
</feature>
<dbReference type="InterPro" id="IPR000620">
    <property type="entry name" value="EamA_dom"/>
</dbReference>
<name>A0A1I4G483_9HYPH</name>
<keyword evidence="5 6" id="KW-0472">Membrane</keyword>
<keyword evidence="9" id="KW-1185">Reference proteome</keyword>
<feature type="transmembrane region" description="Helical" evidence="6">
    <location>
        <begin position="173"/>
        <end position="193"/>
    </location>
</feature>
<dbReference type="Pfam" id="PF00892">
    <property type="entry name" value="EamA"/>
    <property type="match status" value="2"/>
</dbReference>
<sequence>MFHVQATKTEMNSVLLECPVKKVPSLGPGIIAGLTASLIWGAYLSLSRVGVTAGLDGFDIAFFRYIVAGPLVLLFLLIVRRNPLKRISLSQAAVVSFLLGPPFVLLGVGGYIYAPLAHGAVIVPASMMLGGFLLARIFLSEQLGLQRIFGTLIKLIGLALIAGPAAMTSSFDIFIGDTFFFMAGMLWAGFSVLQQHWKLNALDVTTVVSVIGLLTVGPIYLSSRGVDVFAAQSAHILVTQLIVQGVLSGVIAMIAFAKSVQILGAAQAAMFPALVPVFALIIGVPLTGEIPSVIQWSGLATVGVGLTIVVMSALKSNR</sequence>
<feature type="transmembrane region" description="Helical" evidence="6">
    <location>
        <begin position="200"/>
        <end position="221"/>
    </location>
</feature>
<feature type="domain" description="EamA" evidence="7">
    <location>
        <begin position="175"/>
        <end position="310"/>
    </location>
</feature>
<proteinExistence type="inferred from homology"/>
<feature type="transmembrane region" description="Helical" evidence="6">
    <location>
        <begin position="92"/>
        <end position="114"/>
    </location>
</feature>
<dbReference type="SUPFAM" id="SSF103481">
    <property type="entry name" value="Multidrug resistance efflux transporter EmrE"/>
    <property type="match status" value="1"/>
</dbReference>
<evidence type="ECO:0000256" key="4">
    <source>
        <dbReference type="ARBA" id="ARBA00022989"/>
    </source>
</evidence>
<evidence type="ECO:0000256" key="1">
    <source>
        <dbReference type="ARBA" id="ARBA00004141"/>
    </source>
</evidence>
<evidence type="ECO:0000259" key="7">
    <source>
        <dbReference type="Pfam" id="PF00892"/>
    </source>
</evidence>
<evidence type="ECO:0000256" key="3">
    <source>
        <dbReference type="ARBA" id="ARBA00022692"/>
    </source>
</evidence>
<feature type="transmembrane region" description="Helical" evidence="6">
    <location>
        <begin position="268"/>
        <end position="287"/>
    </location>
</feature>
<keyword evidence="4 6" id="KW-1133">Transmembrane helix</keyword>
<gene>
    <name evidence="8" type="ORF">SAMN04488518_1283</name>
</gene>
<dbReference type="EMBL" id="FOSK01000028">
    <property type="protein sequence ID" value="SFL24834.1"/>
    <property type="molecule type" value="Genomic_DNA"/>
</dbReference>
<evidence type="ECO:0000256" key="6">
    <source>
        <dbReference type="SAM" id="Phobius"/>
    </source>
</evidence>
<dbReference type="RefSeq" id="WP_093524353.1">
    <property type="nucleotide sequence ID" value="NZ_FOSK01000028.1"/>
</dbReference>
<evidence type="ECO:0000256" key="2">
    <source>
        <dbReference type="ARBA" id="ARBA00007362"/>
    </source>
</evidence>
<reference evidence="8 9" key="1">
    <citation type="submission" date="2016-10" db="EMBL/GenBank/DDBJ databases">
        <authorList>
            <person name="Varghese N."/>
            <person name="Submissions S."/>
        </authorList>
    </citation>
    <scope>NUCLEOTIDE SEQUENCE [LARGE SCALE GENOMIC DNA]</scope>
    <source>
        <strain evidence="8 9">DSM 16392</strain>
    </source>
</reference>
<feature type="transmembrane region" description="Helical" evidence="6">
    <location>
        <begin position="120"/>
        <end position="139"/>
    </location>
</feature>
<evidence type="ECO:0000256" key="5">
    <source>
        <dbReference type="ARBA" id="ARBA00023136"/>
    </source>
</evidence>
<feature type="transmembrane region" description="Helical" evidence="6">
    <location>
        <begin position="148"/>
        <end position="167"/>
    </location>
</feature>
<comment type="similarity">
    <text evidence="2">Belongs to the EamA transporter family.</text>
</comment>
<protein>
    <submittedName>
        <fullName evidence="8">EamA domain-containing membrane protein RarD</fullName>
    </submittedName>
</protein>
<comment type="subcellular location">
    <subcellularLocation>
        <location evidence="1">Membrane</location>
        <topology evidence="1">Multi-pass membrane protein</topology>
    </subcellularLocation>
</comment>
<organism evidence="8 9">
    <name type="scientific">Pseudovibrio ascidiaceicola</name>
    <dbReference type="NCBI Taxonomy" id="285279"/>
    <lineage>
        <taxon>Bacteria</taxon>
        <taxon>Pseudomonadati</taxon>
        <taxon>Pseudomonadota</taxon>
        <taxon>Alphaproteobacteria</taxon>
        <taxon>Hyphomicrobiales</taxon>
        <taxon>Stappiaceae</taxon>
        <taxon>Pseudovibrio</taxon>
    </lineage>
</organism>
<feature type="transmembrane region" description="Helical" evidence="6">
    <location>
        <begin position="62"/>
        <end position="80"/>
    </location>
</feature>
<evidence type="ECO:0000313" key="9">
    <source>
        <dbReference type="Proteomes" id="UP000199598"/>
    </source>
</evidence>